<accession>M5FNL2</accession>
<evidence type="ECO:0000313" key="2">
    <source>
        <dbReference type="EMBL" id="EJT97640.1"/>
    </source>
</evidence>
<protein>
    <submittedName>
        <fullName evidence="2">Uncharacterized protein</fullName>
    </submittedName>
</protein>
<feature type="signal peptide" evidence="1">
    <location>
        <begin position="1"/>
        <end position="18"/>
    </location>
</feature>
<dbReference type="HOGENOM" id="CLU_1806112_0_0_1"/>
<dbReference type="STRING" id="1858805.M5FNL2"/>
<name>M5FNL2_DACPD</name>
<feature type="chain" id="PRO_5004067094" evidence="1">
    <location>
        <begin position="19"/>
        <end position="143"/>
    </location>
</feature>
<keyword evidence="1" id="KW-0732">Signal</keyword>
<dbReference type="OrthoDB" id="3362105at2759"/>
<dbReference type="AlphaFoldDB" id="M5FNL2"/>
<proteinExistence type="predicted"/>
<keyword evidence="3" id="KW-1185">Reference proteome</keyword>
<evidence type="ECO:0000256" key="1">
    <source>
        <dbReference type="SAM" id="SignalP"/>
    </source>
</evidence>
<gene>
    <name evidence="2" type="ORF">DACRYDRAFT_25013</name>
</gene>
<sequence length="143" mass="16303">MQIFSFFLLLSLICPIFALPTPNRLYKRTPAADDLTEYISERDFDLTELPNGDVLHRRDLEARFLDEEEQDFSERALEEDEYVEVDDRSKIGEKIKGFFRKIGNGIKAVARVAMNILPVGRTAKMAVKAGEGIAKVVESKKQH</sequence>
<organism evidence="2 3">
    <name type="scientific">Dacryopinax primogenitus (strain DJM 731)</name>
    <name type="common">Brown rot fungus</name>
    <dbReference type="NCBI Taxonomy" id="1858805"/>
    <lineage>
        <taxon>Eukaryota</taxon>
        <taxon>Fungi</taxon>
        <taxon>Dikarya</taxon>
        <taxon>Basidiomycota</taxon>
        <taxon>Agaricomycotina</taxon>
        <taxon>Dacrymycetes</taxon>
        <taxon>Dacrymycetales</taxon>
        <taxon>Dacrymycetaceae</taxon>
        <taxon>Dacryopinax</taxon>
    </lineage>
</organism>
<dbReference type="Proteomes" id="UP000030653">
    <property type="component" value="Unassembled WGS sequence"/>
</dbReference>
<dbReference type="RefSeq" id="XP_040624538.1">
    <property type="nucleotide sequence ID" value="XM_040773964.1"/>
</dbReference>
<evidence type="ECO:0000313" key="3">
    <source>
        <dbReference type="Proteomes" id="UP000030653"/>
    </source>
</evidence>
<dbReference type="GeneID" id="63689026"/>
<reference evidence="2 3" key="1">
    <citation type="journal article" date="2012" name="Science">
        <title>The Paleozoic origin of enzymatic lignin decomposition reconstructed from 31 fungal genomes.</title>
        <authorList>
            <person name="Floudas D."/>
            <person name="Binder M."/>
            <person name="Riley R."/>
            <person name="Barry K."/>
            <person name="Blanchette R.A."/>
            <person name="Henrissat B."/>
            <person name="Martinez A.T."/>
            <person name="Otillar R."/>
            <person name="Spatafora J.W."/>
            <person name="Yadav J.S."/>
            <person name="Aerts A."/>
            <person name="Benoit I."/>
            <person name="Boyd A."/>
            <person name="Carlson A."/>
            <person name="Copeland A."/>
            <person name="Coutinho P.M."/>
            <person name="de Vries R.P."/>
            <person name="Ferreira P."/>
            <person name="Findley K."/>
            <person name="Foster B."/>
            <person name="Gaskell J."/>
            <person name="Glotzer D."/>
            <person name="Gorecki P."/>
            <person name="Heitman J."/>
            <person name="Hesse C."/>
            <person name="Hori C."/>
            <person name="Igarashi K."/>
            <person name="Jurgens J.A."/>
            <person name="Kallen N."/>
            <person name="Kersten P."/>
            <person name="Kohler A."/>
            <person name="Kuees U."/>
            <person name="Kumar T.K.A."/>
            <person name="Kuo A."/>
            <person name="LaButti K."/>
            <person name="Larrondo L.F."/>
            <person name="Lindquist E."/>
            <person name="Ling A."/>
            <person name="Lombard V."/>
            <person name="Lucas S."/>
            <person name="Lundell T."/>
            <person name="Martin R."/>
            <person name="McLaughlin D.J."/>
            <person name="Morgenstern I."/>
            <person name="Morin E."/>
            <person name="Murat C."/>
            <person name="Nagy L.G."/>
            <person name="Nolan M."/>
            <person name="Ohm R.A."/>
            <person name="Patyshakuliyeva A."/>
            <person name="Rokas A."/>
            <person name="Ruiz-Duenas F.J."/>
            <person name="Sabat G."/>
            <person name="Salamov A."/>
            <person name="Samejima M."/>
            <person name="Schmutz J."/>
            <person name="Slot J.C."/>
            <person name="St John F."/>
            <person name="Stenlid J."/>
            <person name="Sun H."/>
            <person name="Sun S."/>
            <person name="Syed K."/>
            <person name="Tsang A."/>
            <person name="Wiebenga A."/>
            <person name="Young D."/>
            <person name="Pisabarro A."/>
            <person name="Eastwood D.C."/>
            <person name="Martin F."/>
            <person name="Cullen D."/>
            <person name="Grigoriev I.V."/>
            <person name="Hibbett D.S."/>
        </authorList>
    </citation>
    <scope>NUCLEOTIDE SEQUENCE [LARGE SCALE GENOMIC DNA]</scope>
    <source>
        <strain evidence="2 3">DJM-731 SS1</strain>
    </source>
</reference>
<dbReference type="EMBL" id="JH795876">
    <property type="protein sequence ID" value="EJT97640.1"/>
    <property type="molecule type" value="Genomic_DNA"/>
</dbReference>